<evidence type="ECO:0000313" key="2">
    <source>
        <dbReference type="Proteomes" id="UP001052655"/>
    </source>
</evidence>
<organism evidence="1 2">
    <name type="scientific">Streptomyces daghestanicus</name>
    <dbReference type="NCBI Taxonomy" id="66885"/>
    <lineage>
        <taxon>Bacteria</taxon>
        <taxon>Bacillati</taxon>
        <taxon>Actinomycetota</taxon>
        <taxon>Actinomycetes</taxon>
        <taxon>Kitasatosporales</taxon>
        <taxon>Streptomycetaceae</taxon>
        <taxon>Streptomyces</taxon>
    </lineage>
</organism>
<dbReference type="Proteomes" id="UP001052655">
    <property type="component" value="Unassembled WGS sequence"/>
</dbReference>
<comment type="caution">
    <text evidence="1">The sequence shown here is derived from an EMBL/GenBank/DDBJ whole genome shotgun (WGS) entry which is preliminary data.</text>
</comment>
<evidence type="ECO:0008006" key="3">
    <source>
        <dbReference type="Google" id="ProtNLM"/>
    </source>
</evidence>
<reference evidence="1" key="1">
    <citation type="submission" date="2024-05" db="EMBL/GenBank/DDBJ databases">
        <title>Whole genome shotgun sequence of Streptomyces daghestanicus NBRC 12762.</title>
        <authorList>
            <person name="Komaki H."/>
            <person name="Tamura T."/>
        </authorList>
    </citation>
    <scope>NUCLEOTIDE SEQUENCE</scope>
    <source>
        <strain evidence="1">NBRC 12762</strain>
    </source>
</reference>
<accession>A0ABQ3Q101</accession>
<dbReference type="InterPro" id="IPR027417">
    <property type="entry name" value="P-loop_NTPase"/>
</dbReference>
<proteinExistence type="predicted"/>
<protein>
    <recommendedName>
        <fullName evidence="3">NACHT domain-containing protein</fullName>
    </recommendedName>
</protein>
<keyword evidence="2" id="KW-1185">Reference proteome</keyword>
<dbReference type="RefSeq" id="WP_190077678.1">
    <property type="nucleotide sequence ID" value="NZ_BMTC01000016.1"/>
</dbReference>
<sequence>MDYDLTRLGSREFEHLAQALAIRILGPAVQAFGDGPDGGREAEFHGELQYPLPDPEGPWNGHGVLQAKFLQRPRGTTHDTTWFLNLVRAELRQWANPQSKRARKGALPEYLLFCTNVVLSPDPESGGIDAFKRIADELIKELQLPIHDVRVWHFDQICRYLDIYPAIRQTYSGLITAGDVLFRLREIFEGTVGDLGELLANHSSKELATDQWVRLGQAGEADNQRLPLAELAVDPTASYTTSDGTHEFVAVVKHIISHGDTVLSSRGTYDGPRHIALIGGPGQGKSTVGQILCQAYRATLLGDAMDRLDDETKEILTTFTDEMQRIGLSAPAARRWPIRINLSEYADAVAGGEIVSILRYLSEVISRRTPDITAGQLRSWLRAWPWLLVLDGLDEVASTQARGTVMERVNDFLLEAASVDADLLVIATSRPQGYREEFSPQRYVHMRLEPMAAEDAVSYAAQLAQLRHRGDPETAERVLRRLEEAAEEDLTARLMTTPLQVTIMAILLERRERVPQQRYRLFYDYYQAIYNREAGKSGPTARLIDDHRNAINYLHERAGLLLQVKSERDGESDASLSRAELFNIIETHLRSEGFDDAASSALATRMVDAAMRRLILLVPRKQDSVGFDVRSLQEFMAARAMVSEDSEELSVVLTATADSAHWRNTWLLAAGQVFHERPSLRDRLIVLLDEIQAKSEISLFTKPGSSLAVGLLSDDVAAQAPRFLRALTKIALELLEEPLDEIESIDLCEALWNVAGSDIASQRLIERVVDRNVEAGGYRAANTLATLGANWEHKSGPLAYQVRKIVERASGNQNELAYLLGSKVMWPRYLVDAINSGSIDFEQRPLLEVLKPYLRPSAWERFNRVYEGMFDGDFLGFMRVSTGHYVALQYQHTVVTKNAVSILSAPQAAEELVLAAEALPVEMWQLKHQIRVILQRAQEREPVNLSSIALP</sequence>
<evidence type="ECO:0000313" key="1">
    <source>
        <dbReference type="EMBL" id="GHI30957.1"/>
    </source>
</evidence>
<dbReference type="Gene3D" id="3.40.50.300">
    <property type="entry name" value="P-loop containing nucleotide triphosphate hydrolases"/>
    <property type="match status" value="1"/>
</dbReference>
<gene>
    <name evidence="1" type="ORF">Sdagh_26870</name>
</gene>
<dbReference type="EMBL" id="BNDX01000008">
    <property type="protein sequence ID" value="GHI30957.1"/>
    <property type="molecule type" value="Genomic_DNA"/>
</dbReference>
<name>A0ABQ3Q101_9ACTN</name>
<dbReference type="SUPFAM" id="SSF52540">
    <property type="entry name" value="P-loop containing nucleoside triphosphate hydrolases"/>
    <property type="match status" value="1"/>
</dbReference>